<comment type="caution">
    <text evidence="3">The sequence shown here is derived from an EMBL/GenBank/DDBJ whole genome shotgun (WGS) entry which is preliminary data.</text>
</comment>
<protein>
    <submittedName>
        <fullName evidence="3">Superfamily II DNA or RNA helicase</fullName>
    </submittedName>
</protein>
<dbReference type="CDD" id="cd17926">
    <property type="entry name" value="DEXHc_RE"/>
    <property type="match status" value="1"/>
</dbReference>
<evidence type="ECO:0000259" key="2">
    <source>
        <dbReference type="PROSITE" id="PS51192"/>
    </source>
</evidence>
<dbReference type="Pfam" id="PF00271">
    <property type="entry name" value="Helicase_C"/>
    <property type="match status" value="1"/>
</dbReference>
<dbReference type="PANTHER" id="PTHR47396:SF1">
    <property type="entry name" value="ATP-DEPENDENT HELICASE IRC3-RELATED"/>
    <property type="match status" value="1"/>
</dbReference>
<feature type="domain" description="Helicase ATP-binding" evidence="2">
    <location>
        <begin position="458"/>
        <end position="605"/>
    </location>
</feature>
<sequence>MSPARHDPAQTQLPLDDEAIAAMAPAHPEVEDVAGAGEVAGSVQRELEALRIDNKRLRKLLELGEAEARAAAPAQGQLALRAPGPVTAASPEAEKIRLYMDLFRTRTDVFALRWENAAEGKAGWVPAVPGGWRKWMDRDNTNYTRLTPAEVEAHLRGRQHIGLYPLTEADSCAFVAADFDGAAAMLDALAYLKAARYRDIPAALEVSQSGRGAHVWIFFTHFVPAEAARALASALLHEAMGIRGSMSLRSYDRLFPSQDRHTGKGMGNLIAAPLAGRRRKHGTTLFLDPATLEPFEDQWAYLSGLGRVSPGELKSLLRTLPAPVTGRKTRLEVPASSKISPRPAPIVQAVIGARITLRSTDLGPAMITALKHAAALPNPDFHERQRQRRSTWGIPRFLASYDETLEGDLILPRGLLPMLEKLVETAGSRLALTDGRVGGQPQDFEFTATLHPEQARAFEALAARTHGVLVAAPGSGKTVMACALIAAKSVSTLVLVDRKTLADQWRGEILRFLGEKSGQIGGGKSKTTGRIDVALLPTLARRKNVAELAAGYGFVVVDECHHVPAAAFSQVMNQIPARSWLGLTATPYRRDGLEELIFHQLGSFTHEFTAPRHGQLPQSAAEHPAPALQLQLHETAFEYDGDIDPSSPGGITQIHKILIEDPARVAQVAGDIIEAHAQGRQVLVLSTWKRHLQLISAALRAAGLDPVELTGSLKAGARRAAMERIDSTPANEPLLVLGTGSLIGEGFDCPRLDTLFLAAPISFRGRLLQYAGRVTRPYPGKANAVVHDYVDVRTPVIARAYDKRSAGYRELGFDPVPVATPRPAP</sequence>
<keyword evidence="3" id="KW-0347">Helicase</keyword>
<organism evidence="3 4">
    <name type="scientific">Paeniglutamicibacter psychrophenolicus</name>
    <dbReference type="NCBI Taxonomy" id="257454"/>
    <lineage>
        <taxon>Bacteria</taxon>
        <taxon>Bacillati</taxon>
        <taxon>Actinomycetota</taxon>
        <taxon>Actinomycetes</taxon>
        <taxon>Micrococcales</taxon>
        <taxon>Micrococcaceae</taxon>
        <taxon>Paeniglutamicibacter</taxon>
    </lineage>
</organism>
<dbReference type="PROSITE" id="PS51192">
    <property type="entry name" value="HELICASE_ATP_BIND_1"/>
    <property type="match status" value="1"/>
</dbReference>
<dbReference type="SUPFAM" id="SSF52540">
    <property type="entry name" value="P-loop containing nucleoside triphosphate hydrolases"/>
    <property type="match status" value="1"/>
</dbReference>
<dbReference type="RefSeq" id="WP_342592323.1">
    <property type="nucleotide sequence ID" value="NZ_BAAAMI010000009.1"/>
</dbReference>
<gene>
    <name evidence="3" type="ORF">JOF46_000149</name>
</gene>
<dbReference type="PANTHER" id="PTHR47396">
    <property type="entry name" value="TYPE I RESTRICTION ENZYME ECOKI R PROTEIN"/>
    <property type="match status" value="1"/>
</dbReference>
<keyword evidence="3" id="KW-0067">ATP-binding</keyword>
<feature type="coiled-coil region" evidence="1">
    <location>
        <begin position="40"/>
        <end position="67"/>
    </location>
</feature>
<keyword evidence="3" id="KW-0378">Hydrolase</keyword>
<accession>A0ABS4W7Q8</accession>
<evidence type="ECO:0000313" key="4">
    <source>
        <dbReference type="Proteomes" id="UP000766570"/>
    </source>
</evidence>
<dbReference type="InterPro" id="IPR027417">
    <property type="entry name" value="P-loop_NTPase"/>
</dbReference>
<dbReference type="InterPro" id="IPR014001">
    <property type="entry name" value="Helicase_ATP-bd"/>
</dbReference>
<dbReference type="GO" id="GO:0004386">
    <property type="term" value="F:helicase activity"/>
    <property type="evidence" value="ECO:0007669"/>
    <property type="project" value="UniProtKB-KW"/>
</dbReference>
<dbReference type="CDD" id="cd18785">
    <property type="entry name" value="SF2_C"/>
    <property type="match status" value="1"/>
</dbReference>
<proteinExistence type="predicted"/>
<dbReference type="InterPro" id="IPR050742">
    <property type="entry name" value="Helicase_Restrict-Modif_Enz"/>
</dbReference>
<keyword evidence="1" id="KW-0175">Coiled coil</keyword>
<dbReference type="Pfam" id="PF04851">
    <property type="entry name" value="ResIII"/>
    <property type="match status" value="1"/>
</dbReference>
<keyword evidence="4" id="KW-1185">Reference proteome</keyword>
<reference evidence="3 4" key="1">
    <citation type="submission" date="2021-03" db="EMBL/GenBank/DDBJ databases">
        <title>Sequencing the genomes of 1000 actinobacteria strains.</title>
        <authorList>
            <person name="Klenk H.-P."/>
        </authorList>
    </citation>
    <scope>NUCLEOTIDE SEQUENCE [LARGE SCALE GENOMIC DNA]</scope>
    <source>
        <strain evidence="3 4">DSM 15454</strain>
    </source>
</reference>
<dbReference type="InterPro" id="IPR054347">
    <property type="entry name" value="TOTE_primase"/>
</dbReference>
<name>A0ABS4W7Q8_9MICC</name>
<dbReference type="Gene3D" id="3.40.50.300">
    <property type="entry name" value="P-loop containing nucleotide triphosphate hydrolases"/>
    <property type="match status" value="2"/>
</dbReference>
<dbReference type="SMART" id="SM00487">
    <property type="entry name" value="DEXDc"/>
    <property type="match status" value="1"/>
</dbReference>
<evidence type="ECO:0000313" key="3">
    <source>
        <dbReference type="EMBL" id="MBP2372237.1"/>
    </source>
</evidence>
<evidence type="ECO:0000256" key="1">
    <source>
        <dbReference type="SAM" id="Coils"/>
    </source>
</evidence>
<keyword evidence="3" id="KW-0547">Nucleotide-binding</keyword>
<dbReference type="InterPro" id="IPR006935">
    <property type="entry name" value="Helicase/UvrB_N"/>
</dbReference>
<dbReference type="EMBL" id="JAGIOE010000001">
    <property type="protein sequence ID" value="MBP2372237.1"/>
    <property type="molecule type" value="Genomic_DNA"/>
</dbReference>
<dbReference type="Pfam" id="PF22548">
    <property type="entry name" value="AEP-TOTE"/>
    <property type="match status" value="1"/>
</dbReference>
<dbReference type="Proteomes" id="UP000766570">
    <property type="component" value="Unassembled WGS sequence"/>
</dbReference>
<dbReference type="InterPro" id="IPR001650">
    <property type="entry name" value="Helicase_C-like"/>
</dbReference>